<protein>
    <submittedName>
        <fullName evidence="2">(northern house mosquito) hypothetical protein</fullName>
    </submittedName>
</protein>
<dbReference type="EMBL" id="HBUE01089222">
    <property type="protein sequence ID" value="CAG6480739.1"/>
    <property type="molecule type" value="Transcribed_RNA"/>
</dbReference>
<feature type="region of interest" description="Disordered" evidence="1">
    <location>
        <begin position="71"/>
        <end position="121"/>
    </location>
</feature>
<evidence type="ECO:0000256" key="1">
    <source>
        <dbReference type="SAM" id="MobiDB-lite"/>
    </source>
</evidence>
<name>A0A8D8BSM6_CULPI</name>
<feature type="compositionally biased region" description="Basic and acidic residues" evidence="1">
    <location>
        <begin position="72"/>
        <end position="85"/>
    </location>
</feature>
<organism evidence="2">
    <name type="scientific">Culex pipiens</name>
    <name type="common">House mosquito</name>
    <dbReference type="NCBI Taxonomy" id="7175"/>
    <lineage>
        <taxon>Eukaryota</taxon>
        <taxon>Metazoa</taxon>
        <taxon>Ecdysozoa</taxon>
        <taxon>Arthropoda</taxon>
        <taxon>Hexapoda</taxon>
        <taxon>Insecta</taxon>
        <taxon>Pterygota</taxon>
        <taxon>Neoptera</taxon>
        <taxon>Endopterygota</taxon>
        <taxon>Diptera</taxon>
        <taxon>Nematocera</taxon>
        <taxon>Culicoidea</taxon>
        <taxon>Culicidae</taxon>
        <taxon>Culicinae</taxon>
        <taxon>Culicini</taxon>
        <taxon>Culex</taxon>
        <taxon>Culex</taxon>
    </lineage>
</organism>
<dbReference type="EMBL" id="HBUE01089221">
    <property type="protein sequence ID" value="CAG6480737.1"/>
    <property type="molecule type" value="Transcribed_RNA"/>
</dbReference>
<dbReference type="AlphaFoldDB" id="A0A8D8BSM6"/>
<reference evidence="2" key="1">
    <citation type="submission" date="2021-05" db="EMBL/GenBank/DDBJ databases">
        <authorList>
            <person name="Alioto T."/>
            <person name="Alioto T."/>
            <person name="Gomez Garrido J."/>
        </authorList>
    </citation>
    <scope>NUCLEOTIDE SEQUENCE</scope>
</reference>
<sequence>MAGGRHADLLLAGAGLRRTDRVQLVQSGQQQLLPGRAGRLLHELQHQHVRRRGGLFRDRIQGPLDLRLVRGGADRADGAEQDGRSRPSRLRSPEGTPKQCLRNRPGVHHLHRGDQPVSGGPAVGRPVLPDAVHAGDRFAVWDARGRDYLARGHEALSERAEGGHHGGSLSVVQHSVDVLRERGRKLHLSADGQLRRKLHAADHCVL</sequence>
<accession>A0A8D8BSM6</accession>
<proteinExistence type="predicted"/>
<evidence type="ECO:0000313" key="2">
    <source>
        <dbReference type="EMBL" id="CAG6480737.1"/>
    </source>
</evidence>